<organism evidence="3 4">
    <name type="scientific">Streptomyces evansiae</name>
    <dbReference type="NCBI Taxonomy" id="3075535"/>
    <lineage>
        <taxon>Bacteria</taxon>
        <taxon>Bacillati</taxon>
        <taxon>Actinomycetota</taxon>
        <taxon>Actinomycetes</taxon>
        <taxon>Kitasatosporales</taxon>
        <taxon>Streptomycetaceae</taxon>
        <taxon>Streptomyces</taxon>
    </lineage>
</organism>
<evidence type="ECO:0000259" key="2">
    <source>
        <dbReference type="Pfam" id="PF04961"/>
    </source>
</evidence>
<dbReference type="Proteomes" id="UP001183607">
    <property type="component" value="Unassembled WGS sequence"/>
</dbReference>
<keyword evidence="1" id="KW-0175">Coiled coil</keyword>
<feature type="domain" description="Cyclodeaminase/cyclohydrolase" evidence="2">
    <location>
        <begin position="9"/>
        <end position="185"/>
    </location>
</feature>
<comment type="caution">
    <text evidence="3">The sequence shown here is derived from an EMBL/GenBank/DDBJ whole genome shotgun (WGS) entry which is preliminary data.</text>
</comment>
<proteinExistence type="predicted"/>
<dbReference type="AlphaFoldDB" id="A0ABD5EAE3"/>
<dbReference type="EMBL" id="JAVRER010000043">
    <property type="protein sequence ID" value="MDT0418369.1"/>
    <property type="molecule type" value="Genomic_DNA"/>
</dbReference>
<dbReference type="InterPro" id="IPR036178">
    <property type="entry name" value="Formintransfe-cycloase-like_sf"/>
</dbReference>
<gene>
    <name evidence="3" type="ORF">RM574_23060</name>
</gene>
<feature type="coiled-coil region" evidence="1">
    <location>
        <begin position="52"/>
        <end position="79"/>
    </location>
</feature>
<dbReference type="Gene3D" id="1.20.120.680">
    <property type="entry name" value="Formiminotetrahydrofolate cyclodeaminase monomer, up-and-down helical bundle"/>
    <property type="match status" value="1"/>
</dbReference>
<evidence type="ECO:0000313" key="4">
    <source>
        <dbReference type="Proteomes" id="UP001183607"/>
    </source>
</evidence>
<evidence type="ECO:0000256" key="1">
    <source>
        <dbReference type="SAM" id="Coils"/>
    </source>
</evidence>
<sequence>MSAVRTTPLDAYLGRLAAREPAPGGGAAAAVHAAQGAALVAMVARYSTGPKYVAHAERLAEITAEADDLRERALTLADEDAAAFTAVTDAYRLPKNTPEEKSARSGAIAAALLGAATPPAALLSLAERIVSLAEELLPVGNPNVVTDVAAAAEAARAAASTARVNVEINLGGIKDAEARERLTATLGRTEPLLARAEAVTAEVRDRLRS</sequence>
<dbReference type="SUPFAM" id="SSF101262">
    <property type="entry name" value="Methenyltetrahydrofolate cyclohydrolase-like"/>
    <property type="match status" value="1"/>
</dbReference>
<dbReference type="RefSeq" id="WP_311677471.1">
    <property type="nucleotide sequence ID" value="NZ_JAVRER010000043.1"/>
</dbReference>
<dbReference type="InterPro" id="IPR007044">
    <property type="entry name" value="Cyclodeamin/CycHdrlase"/>
</dbReference>
<reference evidence="4" key="1">
    <citation type="submission" date="2023-07" db="EMBL/GenBank/DDBJ databases">
        <title>30 novel species of actinomycetes from the DSMZ collection.</title>
        <authorList>
            <person name="Nouioui I."/>
        </authorList>
    </citation>
    <scope>NUCLEOTIDE SEQUENCE [LARGE SCALE GENOMIC DNA]</scope>
    <source>
        <strain evidence="4">DSM 41982</strain>
    </source>
</reference>
<evidence type="ECO:0000313" key="3">
    <source>
        <dbReference type="EMBL" id="MDT0418369.1"/>
    </source>
</evidence>
<protein>
    <submittedName>
        <fullName evidence="3">Cyclodeaminase/cyclohydrolase family protein</fullName>
    </submittedName>
</protein>
<accession>A0ABD5EAE3</accession>
<dbReference type="Pfam" id="PF04961">
    <property type="entry name" value="FTCD_C"/>
    <property type="match status" value="1"/>
</dbReference>
<name>A0ABD5EAE3_9ACTN</name>